<dbReference type="AlphaFoldDB" id="A0A8S9MU82"/>
<comment type="caution">
    <text evidence="1">The sequence shown here is derived from an EMBL/GenBank/DDBJ whole genome shotgun (WGS) entry which is preliminary data.</text>
</comment>
<evidence type="ECO:0000313" key="1">
    <source>
        <dbReference type="EMBL" id="KAF3484922.1"/>
    </source>
</evidence>
<dbReference type="EMBL" id="QGKX02002183">
    <property type="protein sequence ID" value="KAF3484922.1"/>
    <property type="molecule type" value="Genomic_DNA"/>
</dbReference>
<organism evidence="1 2">
    <name type="scientific">Brassica cretica</name>
    <name type="common">Mustard</name>
    <dbReference type="NCBI Taxonomy" id="69181"/>
    <lineage>
        <taxon>Eukaryota</taxon>
        <taxon>Viridiplantae</taxon>
        <taxon>Streptophyta</taxon>
        <taxon>Embryophyta</taxon>
        <taxon>Tracheophyta</taxon>
        <taxon>Spermatophyta</taxon>
        <taxon>Magnoliopsida</taxon>
        <taxon>eudicotyledons</taxon>
        <taxon>Gunneridae</taxon>
        <taxon>Pentapetalae</taxon>
        <taxon>rosids</taxon>
        <taxon>malvids</taxon>
        <taxon>Brassicales</taxon>
        <taxon>Brassicaceae</taxon>
        <taxon>Brassiceae</taxon>
        <taxon>Brassica</taxon>
    </lineage>
</organism>
<sequence length="96" mass="10415">MSVRLSKTSGVDEVLGARSLEGVANPVLENIQANPACFVSLFHAASFYRLFMPLESSLETCSSFFDGSGLGISGIGSVRFEYFGFWVVRIGARRSI</sequence>
<accession>A0A8S9MU82</accession>
<proteinExistence type="predicted"/>
<gene>
    <name evidence="1" type="ORF">F2Q69_00054787</name>
</gene>
<protein>
    <submittedName>
        <fullName evidence="1">Uncharacterized protein</fullName>
    </submittedName>
</protein>
<dbReference type="Proteomes" id="UP000712600">
    <property type="component" value="Unassembled WGS sequence"/>
</dbReference>
<name>A0A8S9MU82_BRACR</name>
<evidence type="ECO:0000313" key="2">
    <source>
        <dbReference type="Proteomes" id="UP000712600"/>
    </source>
</evidence>
<reference evidence="1" key="1">
    <citation type="submission" date="2019-12" db="EMBL/GenBank/DDBJ databases">
        <title>Genome sequencing and annotation of Brassica cretica.</title>
        <authorList>
            <person name="Studholme D.J."/>
            <person name="Sarris P."/>
        </authorList>
    </citation>
    <scope>NUCLEOTIDE SEQUENCE</scope>
    <source>
        <strain evidence="1">PFS-109/04</strain>
        <tissue evidence="1">Leaf</tissue>
    </source>
</reference>